<evidence type="ECO:0000256" key="1">
    <source>
        <dbReference type="SAM" id="MobiDB-lite"/>
    </source>
</evidence>
<keyword evidence="2" id="KW-0732">Signal</keyword>
<sequence length="480" mass="49042">MSALRVSLALGVAVCAVAVSAGVSVGVSVGGATDILLVADPAQEPPGVVSADQIETPEDGQVEPIEDGQADPPVEGETPPAEPPAEGEVQVTPEAEPSPTPFVPSAKPLREISKPAGQVVDPAIWVHPRDPAKSVVVSAAGAGGLHVHNLTGTAKQRLSGNGASLAGVDVAYRFRFDAKWSNDLAVAADSASGGLRSFAFRPVAADWGRPLVEDVTAKGAPAVFPGGGAPEHLVTWRDGGRVYAVVSRAGTGTLALVRLLAKPGRKVGYQVIRTVDLPTWFTLSSGAAWSPCEAPTVAGLTVDRRARTLYVAQQGVGILRLRADLGDQPHLVDVVSGFGADTSRDEASGRCVPGTDPGEGGDRLVGLGGLAFYQGAGSSGYLLASSRDNSRVAVYGSGGGAAYLGQFRVGSAPHIDPVQGTLGLDVLNVPAGRHFPKGVLVVQDSADTPEPAGAGLKLVRWDTAARLLGLAVSPRGWAPR</sequence>
<feature type="chain" id="PRO_5045627862" evidence="2">
    <location>
        <begin position="22"/>
        <end position="480"/>
    </location>
</feature>
<dbReference type="Proteomes" id="UP001500902">
    <property type="component" value="Unassembled WGS sequence"/>
</dbReference>
<feature type="compositionally biased region" description="Acidic residues" evidence="1">
    <location>
        <begin position="59"/>
        <end position="69"/>
    </location>
</feature>
<proteinExistence type="predicted"/>
<feature type="domain" description="BPP" evidence="3">
    <location>
        <begin position="93"/>
        <end position="468"/>
    </location>
</feature>
<gene>
    <name evidence="4" type="ORF">GCM10022224_002320</name>
</gene>
<dbReference type="InterPro" id="IPR011042">
    <property type="entry name" value="6-blade_b-propeller_TolB-like"/>
</dbReference>
<name>A0ABP7AZA0_9ACTN</name>
<organism evidence="4 5">
    <name type="scientific">Nonomuraea antimicrobica</name>
    <dbReference type="NCBI Taxonomy" id="561173"/>
    <lineage>
        <taxon>Bacteria</taxon>
        <taxon>Bacillati</taxon>
        <taxon>Actinomycetota</taxon>
        <taxon>Actinomycetes</taxon>
        <taxon>Streptosporangiales</taxon>
        <taxon>Streptosporangiaceae</taxon>
        <taxon>Nonomuraea</taxon>
    </lineage>
</organism>
<dbReference type="Gene3D" id="2.120.10.30">
    <property type="entry name" value="TolB, C-terminal domain"/>
    <property type="match status" value="1"/>
</dbReference>
<dbReference type="InterPro" id="IPR003431">
    <property type="entry name" value="B-propeller_Phytase"/>
</dbReference>
<feature type="compositionally biased region" description="Low complexity" evidence="1">
    <location>
        <begin position="72"/>
        <end position="89"/>
    </location>
</feature>
<dbReference type="RefSeq" id="WP_344871961.1">
    <property type="nucleotide sequence ID" value="NZ_BAAAZP010000003.1"/>
</dbReference>
<evidence type="ECO:0000313" key="5">
    <source>
        <dbReference type="Proteomes" id="UP001500902"/>
    </source>
</evidence>
<reference evidence="5" key="1">
    <citation type="journal article" date="2019" name="Int. J. Syst. Evol. Microbiol.">
        <title>The Global Catalogue of Microorganisms (GCM) 10K type strain sequencing project: providing services to taxonomists for standard genome sequencing and annotation.</title>
        <authorList>
            <consortium name="The Broad Institute Genomics Platform"/>
            <consortium name="The Broad Institute Genome Sequencing Center for Infectious Disease"/>
            <person name="Wu L."/>
            <person name="Ma J."/>
        </authorList>
    </citation>
    <scope>NUCLEOTIDE SEQUENCE [LARGE SCALE GENOMIC DNA]</scope>
    <source>
        <strain evidence="5">JCM 16904</strain>
    </source>
</reference>
<keyword evidence="5" id="KW-1185">Reference proteome</keyword>
<dbReference type="EMBL" id="BAAAZP010000003">
    <property type="protein sequence ID" value="GAA3643472.1"/>
    <property type="molecule type" value="Genomic_DNA"/>
</dbReference>
<evidence type="ECO:0000313" key="4">
    <source>
        <dbReference type="EMBL" id="GAA3643472.1"/>
    </source>
</evidence>
<dbReference type="SUPFAM" id="SSF50956">
    <property type="entry name" value="Thermostable phytase (3-phytase)"/>
    <property type="match status" value="1"/>
</dbReference>
<evidence type="ECO:0000256" key="2">
    <source>
        <dbReference type="SAM" id="SignalP"/>
    </source>
</evidence>
<dbReference type="Pfam" id="PF02333">
    <property type="entry name" value="Phytase"/>
    <property type="match status" value="2"/>
</dbReference>
<dbReference type="PROSITE" id="PS51662">
    <property type="entry name" value="BP_PHYTASE"/>
    <property type="match status" value="1"/>
</dbReference>
<feature type="region of interest" description="Disordered" evidence="1">
    <location>
        <begin position="59"/>
        <end position="105"/>
    </location>
</feature>
<feature type="signal peptide" evidence="2">
    <location>
        <begin position="1"/>
        <end position="21"/>
    </location>
</feature>
<evidence type="ECO:0000259" key="3">
    <source>
        <dbReference type="PROSITE" id="PS51662"/>
    </source>
</evidence>
<protein>
    <submittedName>
        <fullName evidence="4">Phytase</fullName>
    </submittedName>
</protein>
<accession>A0ABP7AZA0</accession>
<comment type="caution">
    <text evidence="4">The sequence shown here is derived from an EMBL/GenBank/DDBJ whole genome shotgun (WGS) entry which is preliminary data.</text>
</comment>